<protein>
    <submittedName>
        <fullName evidence="2">Histidine phosphatase family protein</fullName>
    </submittedName>
</protein>
<evidence type="ECO:0000313" key="2">
    <source>
        <dbReference type="EMBL" id="PMS22518.1"/>
    </source>
</evidence>
<name>A0A2N7VZE2_9BURK</name>
<reference evidence="2 3" key="1">
    <citation type="submission" date="2018-01" db="EMBL/GenBank/DDBJ databases">
        <title>Whole genome analyses suggest that Burkholderia sensu lato contains two further novel genera in the rhizoxinica-symbiotica group Mycetohabitans gen. nov., and Trinickia gen. nov.: implications for the evolution of diazotrophy and nodulation in the Burkholderiaceae.</title>
        <authorList>
            <person name="Estrada-de los Santos P."/>
            <person name="Palmer M."/>
            <person name="Chavez-Ramirez B."/>
            <person name="Beukes C."/>
            <person name="Steenkamp E.T."/>
            <person name="Hirsch A.M."/>
            <person name="Manyaka P."/>
            <person name="Maluk M."/>
            <person name="Lafos M."/>
            <person name="Crook M."/>
            <person name="Gross E."/>
            <person name="Simon M.F."/>
            <person name="Bueno dos Reis Junior F."/>
            <person name="Poole P.S."/>
            <person name="Venter S.N."/>
            <person name="James E.K."/>
        </authorList>
    </citation>
    <scope>NUCLEOTIDE SEQUENCE [LARGE SCALE GENOMIC DNA]</scope>
    <source>
        <strain evidence="2 3">GIMN1.004</strain>
    </source>
</reference>
<gene>
    <name evidence="2" type="ORF">C0Z18_04095</name>
</gene>
<feature type="region of interest" description="Disordered" evidence="1">
    <location>
        <begin position="1"/>
        <end position="25"/>
    </location>
</feature>
<organism evidence="2 3">
    <name type="scientific">Trinickia dabaoshanensis</name>
    <dbReference type="NCBI Taxonomy" id="564714"/>
    <lineage>
        <taxon>Bacteria</taxon>
        <taxon>Pseudomonadati</taxon>
        <taxon>Pseudomonadota</taxon>
        <taxon>Betaproteobacteria</taxon>
        <taxon>Burkholderiales</taxon>
        <taxon>Burkholderiaceae</taxon>
        <taxon>Trinickia</taxon>
    </lineage>
</organism>
<evidence type="ECO:0000313" key="3">
    <source>
        <dbReference type="Proteomes" id="UP000235616"/>
    </source>
</evidence>
<keyword evidence="3" id="KW-1185">Reference proteome</keyword>
<dbReference type="AlphaFoldDB" id="A0A2N7VZE2"/>
<comment type="caution">
    <text evidence="2">The sequence shown here is derived from an EMBL/GenBank/DDBJ whole genome shotgun (WGS) entry which is preliminary data.</text>
</comment>
<proteinExistence type="predicted"/>
<dbReference type="Proteomes" id="UP000235616">
    <property type="component" value="Unassembled WGS sequence"/>
</dbReference>
<accession>A0A2N7VZE2</accession>
<dbReference type="EMBL" id="PNYA01000003">
    <property type="protein sequence ID" value="PMS22518.1"/>
    <property type="molecule type" value="Genomic_DNA"/>
</dbReference>
<dbReference type="RefSeq" id="WP_102644108.1">
    <property type="nucleotide sequence ID" value="NZ_PNYA01000003.1"/>
</dbReference>
<sequence length="250" mass="26823">MMGPNPRCNKKSTADRHGRRPHRPAGRRRLLYCGASLLAAALAGGPSMVLAASSAPARIETLVFVRHGEKPRGGYGQLDCQGLNRALALPAVIAAKFGKPDAIYAPNPSIQKVDSGTSYAYVRPLAAIEPTAIQFGLPVDTAYGYSQIDVLERELVKREQAGKLIVTAWEHHEIEDLVQDIMTRYGDDAGQKVPQWQSGDFDSIYVVKLAWDSPSAAPHATFALDREGLDGRSVDCPCAALPDAAPAAGH</sequence>
<evidence type="ECO:0000256" key="1">
    <source>
        <dbReference type="SAM" id="MobiDB-lite"/>
    </source>
</evidence>
<dbReference type="OrthoDB" id="7001291at2"/>